<comment type="caution">
    <text evidence="1">The sequence shown here is derived from an EMBL/GenBank/DDBJ whole genome shotgun (WGS) entry which is preliminary data.</text>
</comment>
<sequence>MIVDANATQDELISTPTTVKIKIKSKHIGGAFSKKSKCVVYGVCNEDSAWPYQKEREASKELYFGLKTAQGLLEFKSESKLQKQKWVDGTLCTISYRLRSCLDAI</sequence>
<evidence type="ECO:0000313" key="2">
    <source>
        <dbReference type="Proteomes" id="UP001177021"/>
    </source>
</evidence>
<gene>
    <name evidence="1" type="ORF">MILVUS5_LOCUS9846</name>
</gene>
<dbReference type="Proteomes" id="UP001177021">
    <property type="component" value="Unassembled WGS sequence"/>
</dbReference>
<keyword evidence="2" id="KW-1185">Reference proteome</keyword>
<organism evidence="1 2">
    <name type="scientific">Trifolium pratense</name>
    <name type="common">Red clover</name>
    <dbReference type="NCBI Taxonomy" id="57577"/>
    <lineage>
        <taxon>Eukaryota</taxon>
        <taxon>Viridiplantae</taxon>
        <taxon>Streptophyta</taxon>
        <taxon>Embryophyta</taxon>
        <taxon>Tracheophyta</taxon>
        <taxon>Spermatophyta</taxon>
        <taxon>Magnoliopsida</taxon>
        <taxon>eudicotyledons</taxon>
        <taxon>Gunneridae</taxon>
        <taxon>Pentapetalae</taxon>
        <taxon>rosids</taxon>
        <taxon>fabids</taxon>
        <taxon>Fabales</taxon>
        <taxon>Fabaceae</taxon>
        <taxon>Papilionoideae</taxon>
        <taxon>50 kb inversion clade</taxon>
        <taxon>NPAAA clade</taxon>
        <taxon>Hologalegina</taxon>
        <taxon>IRL clade</taxon>
        <taxon>Trifolieae</taxon>
        <taxon>Trifolium</taxon>
    </lineage>
</organism>
<reference evidence="1" key="1">
    <citation type="submission" date="2023-10" db="EMBL/GenBank/DDBJ databases">
        <authorList>
            <person name="Rodriguez Cubillos JULIANA M."/>
            <person name="De Vega J."/>
        </authorList>
    </citation>
    <scope>NUCLEOTIDE SEQUENCE</scope>
</reference>
<name>A0ACB0J4M4_TRIPR</name>
<accession>A0ACB0J4M4</accession>
<dbReference type="EMBL" id="CASHSV030000024">
    <property type="protein sequence ID" value="CAJ2639899.1"/>
    <property type="molecule type" value="Genomic_DNA"/>
</dbReference>
<protein>
    <submittedName>
        <fullName evidence="1">Uncharacterized protein</fullName>
    </submittedName>
</protein>
<evidence type="ECO:0000313" key="1">
    <source>
        <dbReference type="EMBL" id="CAJ2639899.1"/>
    </source>
</evidence>
<proteinExistence type="predicted"/>